<dbReference type="STRING" id="642227.HA49_08600"/>
<evidence type="ECO:0000313" key="1">
    <source>
        <dbReference type="EMBL" id="KGD75280.1"/>
    </source>
</evidence>
<gene>
    <name evidence="1" type="ORF">HA49_08600</name>
</gene>
<dbReference type="AlphaFoldDB" id="A0A095VKX3"/>
<evidence type="ECO:0000313" key="2">
    <source>
        <dbReference type="Proteomes" id="UP000029577"/>
    </source>
</evidence>
<dbReference type="Pfam" id="PF25688">
    <property type="entry name" value="P22_gp7"/>
    <property type="match status" value="1"/>
</dbReference>
<reference evidence="1" key="1">
    <citation type="submission" date="2014-12" db="EMBL/GenBank/DDBJ databases">
        <title>The draft genome of the Tatumella morbirosei type strain, LMG23360T isolated from pineapple rot.</title>
        <authorList>
            <person name="Smits T.H."/>
            <person name="Palmer M."/>
            <person name="Venter S.N."/>
            <person name="Duffy B."/>
            <person name="Steenkamp E.T."/>
            <person name="Chan W.Y."/>
            <person name="Coutinho T.A."/>
            <person name="Coetzee M.P."/>
            <person name="De Maayer P."/>
        </authorList>
    </citation>
    <scope>NUCLEOTIDE SEQUENCE [LARGE SCALE GENOMIC DNA]</scope>
    <source>
        <strain evidence="1">LMG 23360</strain>
    </source>
</reference>
<dbReference type="InterPro" id="IPR057916">
    <property type="entry name" value="P22_gp7"/>
</dbReference>
<dbReference type="OrthoDB" id="6445901at2"/>
<accession>A0A095VKX3</accession>
<proteinExistence type="predicted"/>
<sequence>MGGIAKGIGKVVGSITGANQAAQAQTDAANQSNATALQIYNQQAATLKPFVQSGQSYLTGLNSVLNNRSGTLNDYYNSSEYAGLANQARYQQLASAEATGGLGSTATSNGLASIAPQLGEAYLNDRYNQLLGGVNVGLSAAGASNAAAGTYSSNVQNNLSQIGAAQAGNSLANGSTLTQGIGFLAGLF</sequence>
<comment type="caution">
    <text evidence="1">The sequence shown here is derived from an EMBL/GenBank/DDBJ whole genome shotgun (WGS) entry which is preliminary data.</text>
</comment>
<keyword evidence="2" id="KW-1185">Reference proteome</keyword>
<dbReference type="Proteomes" id="UP000029577">
    <property type="component" value="Unassembled WGS sequence"/>
</dbReference>
<name>A0A095VKX3_9GAMM</name>
<protein>
    <submittedName>
        <fullName evidence="1">Phage DNA transfer protein</fullName>
    </submittedName>
</protein>
<dbReference type="RefSeq" id="WP_038018924.1">
    <property type="nucleotide sequence ID" value="NZ_JPKR02000004.1"/>
</dbReference>
<dbReference type="EMBL" id="JPKR02000004">
    <property type="protein sequence ID" value="KGD75280.1"/>
    <property type="molecule type" value="Genomic_DNA"/>
</dbReference>
<dbReference type="eggNOG" id="ENOG502Z90E">
    <property type="taxonomic scope" value="Bacteria"/>
</dbReference>
<organism evidence="1 2">
    <name type="scientific">Tatumella morbirosei</name>
    <dbReference type="NCBI Taxonomy" id="642227"/>
    <lineage>
        <taxon>Bacteria</taxon>
        <taxon>Pseudomonadati</taxon>
        <taxon>Pseudomonadota</taxon>
        <taxon>Gammaproteobacteria</taxon>
        <taxon>Enterobacterales</taxon>
        <taxon>Erwiniaceae</taxon>
        <taxon>Tatumella</taxon>
    </lineage>
</organism>